<organism evidence="1 2">
    <name type="scientific">Hypoxylon rubiginosum</name>
    <dbReference type="NCBI Taxonomy" id="110542"/>
    <lineage>
        <taxon>Eukaryota</taxon>
        <taxon>Fungi</taxon>
        <taxon>Dikarya</taxon>
        <taxon>Ascomycota</taxon>
        <taxon>Pezizomycotina</taxon>
        <taxon>Sordariomycetes</taxon>
        <taxon>Xylariomycetidae</taxon>
        <taxon>Xylariales</taxon>
        <taxon>Hypoxylaceae</taxon>
        <taxon>Hypoxylon</taxon>
    </lineage>
</organism>
<dbReference type="Proteomes" id="UP001497700">
    <property type="component" value="Unassembled WGS sequence"/>
</dbReference>
<accession>A0ACB9Z0U7</accession>
<dbReference type="EMBL" id="MU393480">
    <property type="protein sequence ID" value="KAI4864838.1"/>
    <property type="molecule type" value="Genomic_DNA"/>
</dbReference>
<evidence type="ECO:0000313" key="1">
    <source>
        <dbReference type="EMBL" id="KAI4864838.1"/>
    </source>
</evidence>
<gene>
    <name evidence="1" type="ORF">F4820DRAFT_458572</name>
</gene>
<name>A0ACB9Z0U7_9PEZI</name>
<evidence type="ECO:0000313" key="2">
    <source>
        <dbReference type="Proteomes" id="UP001497700"/>
    </source>
</evidence>
<proteinExistence type="predicted"/>
<keyword evidence="2" id="KW-1185">Reference proteome</keyword>
<sequence>MGNPTTVEHPQVEEHSPTFSPLRQVYRLFRRFLLRWLLTAIICGAFTVVLKQYDKQVYLQDGNTHIYNAVTAGLTICLSLNLDSSLNAFAAALKWVILARKSFQPKVFDLILAFDNSKINAIKLLWQGGSWKLRLLCVVWLFIALAAQVGTALIGLTYSMVPLSPDSDYFPMPHGEGFTASFTQIGAYAPFHERGAPLPSEPEDSLYNLTVQRSNAFAYGVGAISSGIQFLDGTEGLSFHSEAFNETSRTYTSGISNYPAWAQNSLTWWNVIGRGVDNGANCSDPFTPFLDSDLDSTNITFNGYNGTQTFTISQSPLDYITYISDTSLSCGPRCTQVYVLFSAGGSTDMFVCNSTVGWMYDWVTYDWITQQNLSMPDTQARILAGAIGWGDIDINGTLDADSLPGRFQASSFPNGSYWAPWFVPSKTGLSDYYIARFATAAIVIMDQYGVSNTFSDLVIPGVASQLDVKWTYSVLILVLIPGLQALLGLICIFVVYRKQVPVHEDSPLAIATLLKYVVSENPSDTLPSGSQTAKEMTSDLVYARALGETSNDLFEIRVASKEGNNEGILT</sequence>
<protein>
    <submittedName>
        <fullName evidence="1">Uncharacterized protein</fullName>
    </submittedName>
</protein>
<comment type="caution">
    <text evidence="1">The sequence shown here is derived from an EMBL/GenBank/DDBJ whole genome shotgun (WGS) entry which is preliminary data.</text>
</comment>
<reference evidence="1 2" key="1">
    <citation type="journal article" date="2022" name="New Phytol.">
        <title>Ecological generalism drives hyperdiversity of secondary metabolite gene clusters in xylarialean endophytes.</title>
        <authorList>
            <person name="Franco M.E.E."/>
            <person name="Wisecaver J.H."/>
            <person name="Arnold A.E."/>
            <person name="Ju Y.M."/>
            <person name="Slot J.C."/>
            <person name="Ahrendt S."/>
            <person name="Moore L.P."/>
            <person name="Eastman K.E."/>
            <person name="Scott K."/>
            <person name="Konkel Z."/>
            <person name="Mondo S.J."/>
            <person name="Kuo A."/>
            <person name="Hayes R.D."/>
            <person name="Haridas S."/>
            <person name="Andreopoulos B."/>
            <person name="Riley R."/>
            <person name="LaButti K."/>
            <person name="Pangilinan J."/>
            <person name="Lipzen A."/>
            <person name="Amirebrahimi M."/>
            <person name="Yan J."/>
            <person name="Adam C."/>
            <person name="Keymanesh K."/>
            <person name="Ng V."/>
            <person name="Louie K."/>
            <person name="Northen T."/>
            <person name="Drula E."/>
            <person name="Henrissat B."/>
            <person name="Hsieh H.M."/>
            <person name="Youens-Clark K."/>
            <person name="Lutzoni F."/>
            <person name="Miadlikowska J."/>
            <person name="Eastwood D.C."/>
            <person name="Hamelin R.C."/>
            <person name="Grigoriev I.V."/>
            <person name="U'Ren J.M."/>
        </authorList>
    </citation>
    <scope>NUCLEOTIDE SEQUENCE [LARGE SCALE GENOMIC DNA]</scope>
    <source>
        <strain evidence="1 2">CBS 119005</strain>
    </source>
</reference>